<dbReference type="SUPFAM" id="SSF51445">
    <property type="entry name" value="(Trans)glycosidases"/>
    <property type="match status" value="1"/>
</dbReference>
<reference evidence="2" key="1">
    <citation type="journal article" date="2019" name="Int. J. Syst. Evol. Microbiol.">
        <title>The Global Catalogue of Microorganisms (GCM) 10K type strain sequencing project: providing services to taxonomists for standard genome sequencing and annotation.</title>
        <authorList>
            <consortium name="The Broad Institute Genomics Platform"/>
            <consortium name="The Broad Institute Genome Sequencing Center for Infectious Disease"/>
            <person name="Wu L."/>
            <person name="Ma J."/>
        </authorList>
    </citation>
    <scope>NUCLEOTIDE SEQUENCE [LARGE SCALE GENOMIC DNA]</scope>
    <source>
        <strain evidence="2">KCTC 52094</strain>
    </source>
</reference>
<accession>A0ABV7FXQ8</accession>
<comment type="caution">
    <text evidence="1">The sequence shown here is derived from an EMBL/GenBank/DDBJ whole genome shotgun (WGS) entry which is preliminary data.</text>
</comment>
<organism evidence="1 2">
    <name type="scientific">Teichococcus globiformis</name>
    <dbReference type="NCBI Taxonomy" id="2307229"/>
    <lineage>
        <taxon>Bacteria</taxon>
        <taxon>Pseudomonadati</taxon>
        <taxon>Pseudomonadota</taxon>
        <taxon>Alphaproteobacteria</taxon>
        <taxon>Acetobacterales</taxon>
        <taxon>Roseomonadaceae</taxon>
        <taxon>Roseomonas</taxon>
    </lineage>
</organism>
<gene>
    <name evidence="1" type="ORF">ACFOD4_00925</name>
</gene>
<evidence type="ECO:0000313" key="2">
    <source>
        <dbReference type="Proteomes" id="UP001595593"/>
    </source>
</evidence>
<dbReference type="PANTHER" id="PTHR12631">
    <property type="entry name" value="ALPHA-L-IDURONIDASE"/>
    <property type="match status" value="1"/>
</dbReference>
<dbReference type="RefSeq" id="WP_379592652.1">
    <property type="nucleotide sequence ID" value="NZ_JBHRTN010000003.1"/>
</dbReference>
<protein>
    <recommendedName>
        <fullName evidence="3">Glycoside hydrolase family 5 domain-containing protein</fullName>
    </recommendedName>
</protein>
<evidence type="ECO:0008006" key="3">
    <source>
        <dbReference type="Google" id="ProtNLM"/>
    </source>
</evidence>
<dbReference type="InterPro" id="IPR017853">
    <property type="entry name" value="GH"/>
</dbReference>
<sequence>MRASGHIASGLILGLFVAALSSAGAEAGERLRGWIGNTGVTAGLGVNVHFPPGRPHDFERISKLGFRIIRTDLLWASVERQQGAYDWGRIDRLLSAMEAHGLKPLLILAYSNPLYAAREAGRSSSPSLAFAAPQHGEPRIAFMRFVAAAAQRYRGKVAWEIWNEPDHNFGNPVNLHSFIDFAGEACRTLRHHDPDAVVMGPAASGFLWWFLDDFVRADAGACFDAVSVHPYRDRSPEDVLEDWGRLHGSLRRITEGQGRTLPERVNSEWGFSSMGGEWSRERQAAYVSRLWLLDRMAGVPMSIIYDWWDDGPDPAEKEASFGIVDHHGRPKPLHAALSNLIGALEGFSYLGRIQVSQPQAYLLLFRQVDGMTQRIVAWHTGGATEDIALPVIPCSASDDGSGCGPLPAGIRLRLDAAPQVFQVTAQGLRHLEGVP</sequence>
<keyword evidence="2" id="KW-1185">Reference proteome</keyword>
<dbReference type="Proteomes" id="UP001595593">
    <property type="component" value="Unassembled WGS sequence"/>
</dbReference>
<dbReference type="Gene3D" id="3.20.20.80">
    <property type="entry name" value="Glycosidases"/>
    <property type="match status" value="1"/>
</dbReference>
<dbReference type="EMBL" id="JBHRTN010000003">
    <property type="protein sequence ID" value="MFC3123607.1"/>
    <property type="molecule type" value="Genomic_DNA"/>
</dbReference>
<dbReference type="InterPro" id="IPR051923">
    <property type="entry name" value="Glycosyl_Hydrolase_39"/>
</dbReference>
<dbReference type="PANTHER" id="PTHR12631:SF10">
    <property type="entry name" value="BETA-XYLOSIDASE-LIKE PROTEIN-RELATED"/>
    <property type="match status" value="1"/>
</dbReference>
<proteinExistence type="predicted"/>
<evidence type="ECO:0000313" key="1">
    <source>
        <dbReference type="EMBL" id="MFC3123607.1"/>
    </source>
</evidence>
<name>A0ABV7FXQ8_9PROT</name>